<name>A0A246RRG5_9ACTN</name>
<evidence type="ECO:0000313" key="3">
    <source>
        <dbReference type="Proteomes" id="UP000197174"/>
    </source>
</evidence>
<organism evidence="2 3">
    <name type="scientific">Micromonospora wenchangensis</name>
    <dbReference type="NCBI Taxonomy" id="1185415"/>
    <lineage>
        <taxon>Bacteria</taxon>
        <taxon>Bacillati</taxon>
        <taxon>Actinomycetota</taxon>
        <taxon>Actinomycetes</taxon>
        <taxon>Micromonosporales</taxon>
        <taxon>Micromonosporaceae</taxon>
        <taxon>Micromonospora</taxon>
    </lineage>
</organism>
<keyword evidence="3" id="KW-1185">Reference proteome</keyword>
<proteinExistence type="predicted"/>
<sequence length="206" mass="22012">MPCGRRSRVSADGAGMIAPDVPALLASRPLVGGLAVPWITVRMPDGRYRFGAVDYHRHRRALRDRLCQTCGGPLDPARIVFAMRDSDLKLLVSPEPGMHPVCADYSARGCPMLAGRLPHHRASDPAAHLADLGVTSHGDPTGSRAAAPAERWHLLWVTGYQPIINPLTGQPAALVLPEQILRVRPTGPPPLRPDDTGTPAGPASHP</sequence>
<dbReference type="EMBL" id="MZMV01000011">
    <property type="protein sequence ID" value="OWV09589.1"/>
    <property type="molecule type" value="Genomic_DNA"/>
</dbReference>
<dbReference type="AlphaFoldDB" id="A0A246RRG5"/>
<accession>A0A246RRG5</accession>
<evidence type="ECO:0000256" key="1">
    <source>
        <dbReference type="SAM" id="MobiDB-lite"/>
    </source>
</evidence>
<evidence type="ECO:0000313" key="2">
    <source>
        <dbReference type="EMBL" id="OWV09589.1"/>
    </source>
</evidence>
<reference evidence="2 3" key="1">
    <citation type="submission" date="2017-03" db="EMBL/GenBank/DDBJ databases">
        <title>Whole genome sequence of Micromonospora wenchangensis, isolated from mangrove soil.</title>
        <authorList>
            <person name="Yang H."/>
        </authorList>
    </citation>
    <scope>NUCLEOTIDE SEQUENCE [LARGE SCALE GENOMIC DNA]</scope>
    <source>
        <strain evidence="2 3">CCTCC AA 2012002</strain>
    </source>
</reference>
<dbReference type="Proteomes" id="UP000197174">
    <property type="component" value="Unassembled WGS sequence"/>
</dbReference>
<comment type="caution">
    <text evidence="2">The sequence shown here is derived from an EMBL/GenBank/DDBJ whole genome shotgun (WGS) entry which is preliminary data.</text>
</comment>
<gene>
    <name evidence="2" type="ORF">B5D80_09385</name>
</gene>
<protein>
    <submittedName>
        <fullName evidence="2">Uncharacterized protein</fullName>
    </submittedName>
</protein>
<feature type="region of interest" description="Disordered" evidence="1">
    <location>
        <begin position="183"/>
        <end position="206"/>
    </location>
</feature>